<dbReference type="InterPro" id="IPR048659">
    <property type="entry name" value="GREB1-like_2nd"/>
</dbReference>
<protein>
    <submittedName>
        <fullName evidence="13 14">GREB1-like protein isoform X1</fullName>
    </submittedName>
</protein>
<keyword evidence="12" id="KW-1185">Reference proteome</keyword>
<dbReference type="InterPro" id="IPR046927">
    <property type="entry name" value="GREB1-like_C"/>
</dbReference>
<keyword evidence="4" id="KW-1133">Transmembrane helix</keyword>
<evidence type="ECO:0000259" key="9">
    <source>
        <dbReference type="Pfam" id="PF20688"/>
    </source>
</evidence>
<feature type="compositionally biased region" description="Pro residues" evidence="6">
    <location>
        <begin position="1324"/>
        <end position="1342"/>
    </location>
</feature>
<evidence type="ECO:0000256" key="2">
    <source>
        <dbReference type="ARBA" id="ARBA00009148"/>
    </source>
</evidence>
<feature type="domain" description="GREB1-like second" evidence="9">
    <location>
        <begin position="424"/>
        <end position="669"/>
    </location>
</feature>
<feature type="domain" description="GREB1 N-terminal" evidence="7">
    <location>
        <begin position="107"/>
        <end position="256"/>
    </location>
</feature>
<feature type="compositionally biased region" description="Pro residues" evidence="6">
    <location>
        <begin position="1355"/>
        <end position="1366"/>
    </location>
</feature>
<name>A0AAJ7WUI4_PETMA</name>
<sequence>MGNAYAGQLKSARFEEALHSSIEASLRSGSALPRPVFSQLYLDCEQDPGSPEDVKPTVEELEQELGEGVCGDAGGGRGSMGGRRGGGRRGAAHDEGAGKEGSGSNEENEEGEERLSDSNSPPTLYPPNPPPEGCCTTDGFCQAGKDLRLVSLCADALEVPPGFHLVGAKSPSLPEHVLVCAVDRRFLPDETGKQALLGFSGNCMGCGERGFRYFTEFSNHINLRLTTQPKKQKHLKYFLVRNAQGLLVKGPLIFWNEYRGRLYAAPPPGGGPSTPGPHVATLLPLPAPDEGPGASGGPRLAGTQLGVATERGIGGGGSGGPGSTSASASFLAAPEPFRHHSVLKPSPAFHPQAVALARPSAIAAHYGAYHVSSAIRVNGNGGGGMLGGGPAGPRGAPSGSQLSSTHLRPPSPTGVASAMDNGVSSAGPPKKRHRGWSPGSPSGVGTSGGPPPPVHHSSRTDPALAASALPTPMLGGGVAGAAPLAGESVVVPDSLADVCGTRPVILIGHGTLPYLYGDVGDIVVSPALMSCYGSPQFPPPRAAEALGLAPSAPPLPIETQILLTLHYLAQLGGDRPPFREEFDQILLRTQQQQQQGGPDASHIHSSLGGVIVSGGGAPGPVPPPCISPSQLPWLARLAACPSGGAVRVLATQGSLGEGLAETLGSLARSPRPAAPGRLHGGDGGAATAGAAWGPSVGGSRTTAAARFNRPRYVVVVCTSCARGSEFCVIVTGPLQARAIAENMLSVAECLKEISYELITGKVGILASHFQCSSHERELDWLLDRFEEEREGRVFAPYGDDEGGRPLRADEEAAVALPPAGTVSPPEGFRLHPAQFWVARKLLSQVCAIADAATQHLDLGRFGRVHFLLLIPPSESLYRQTLERLNQSSILADLGVEEGSQKGERYVARLDGDGQAKFEAFLHRVRRNPYTLFVLVHDQAHADTTSGASMSGSHGDVYTGLADRLVNCREAREAANLLTLQVSAAPYGLQSQHSRIAPYNEVYWPLTDPVRQEGPHLLGSEYFGVSEFRREMHSPTRLPAMRHDEAFESLAETLLERFPRLHSAVIRTYLLVRHYAAALLATAGAHGTEAQCTVETRAMLGAVAGPPHATGRGPMLLLRVPSPQLARVAYERLLDVRRRLGMSYRFEVVLAGADGADLTVGKHFLARLRAWRGMEDSDWVPRSFQDLEDLPCILLLSGKDLYGETLPRSLKYCDLRLMSTSGVTRTALEQELGTAARYVTRATASAGKRTPSNEGRRAGAPGEGLRGRTRTASGEEAHSSPHSEGSTMPPTTSSSGVAENGSSPVSSEEGSSLKSTGTGSDPKSPDAPSPDIAAPPPVPPAPPAEGSTSMALRTHPPVPSDPAPEPTTEPSAEVSTQTGGDLKPALVNGGVGLVDERAATSRTSSSPATAAAPSVLHPAPPEPAEVLPPCVLLPKAVAALLRGQGGSELHALLPPAPRVGWATHLRPPPPAHAPAVAAASSAYCRLWTVARQQHCDHDNRAADGGGAGAGGSGGFHPRRLLLCGPPQVGKTGAYLQFLRVLNRMLIRLQEVDVYNEEDINQDLLEGSSSLHVSQDQWPDIEAFRKLTFDPVLRDSRFRNASPVYTPRLGSRVKSGLVERSGGAKRRTVSVTLSKFAAHNTFHHCEQCHLYTDPGPPTQAREAGLHAFTFSSAALGEEVTLHFLVPRSQEHHFVFSASGRTMHSFRLPLITDTEDTVAVRSPIFTPSTGRHEHGLLNLHHALEGAGAAALHVVVVRAGEVPAYQRYWPNHVLLALPRHLDHTGVGLARCLVQELCRENLERERARRAAQVEAAGSAAGGDGAPDAASECTAPGARPQDVWPFVLVMDDSCVMFYEAQPRRRAGATGAETSEGEMEPDGMTREPPACGGGGGSAGGDGAVDTERCVSLRHVLRRLEATPKVTRYAALGVRRWGGSWRAAGPSGAAGTARLHSFSRRHLHDLVLLNVELTRAVTYDHNRYSCEDVDFNLRADGQALLLCCFNAFSVMKKHVGVGGHQHVPVPQAPTAAGVCAPVSPSQFVCAPDSDYTFLQAPAHLLLERYLRVAGSTLFPQAARSHAHPVLALDSYLNLGAQVSVCYASSRAAPVAPPGPFPVYSGLLLYLCDSGLTADMLRRFKFLQGATLCVICQDRSSLRQTVVRLELEEVWQFRLRDEFQTANSPGDRPLFFLTGRHV</sequence>
<evidence type="ECO:0000259" key="10">
    <source>
        <dbReference type="Pfam" id="PF20691"/>
    </source>
</evidence>
<evidence type="ECO:0000256" key="1">
    <source>
        <dbReference type="ARBA" id="ARBA00004167"/>
    </source>
</evidence>
<feature type="compositionally biased region" description="Low complexity" evidence="6">
    <location>
        <begin position="1282"/>
        <end position="1321"/>
    </location>
</feature>
<evidence type="ECO:0000256" key="6">
    <source>
        <dbReference type="SAM" id="MobiDB-lite"/>
    </source>
</evidence>
<evidence type="ECO:0000256" key="4">
    <source>
        <dbReference type="ARBA" id="ARBA00022989"/>
    </source>
</evidence>
<reference evidence="13 14" key="1">
    <citation type="submission" date="2025-04" db="UniProtKB">
        <authorList>
            <consortium name="RefSeq"/>
        </authorList>
    </citation>
    <scope>IDENTIFICATION</scope>
    <source>
        <tissue evidence="13 14">Sperm</tissue>
    </source>
</reference>
<dbReference type="RefSeq" id="XP_032810470.1">
    <property type="nucleotide sequence ID" value="XM_032954579.1"/>
</dbReference>
<feature type="region of interest" description="Disordered" evidence="6">
    <location>
        <begin position="589"/>
        <end position="609"/>
    </location>
</feature>
<organism evidence="12 15">
    <name type="scientific">Petromyzon marinus</name>
    <name type="common">Sea lamprey</name>
    <dbReference type="NCBI Taxonomy" id="7757"/>
    <lineage>
        <taxon>Eukaryota</taxon>
        <taxon>Metazoa</taxon>
        <taxon>Chordata</taxon>
        <taxon>Craniata</taxon>
        <taxon>Vertebrata</taxon>
        <taxon>Cyclostomata</taxon>
        <taxon>Hyperoartia</taxon>
        <taxon>Petromyzontiformes</taxon>
        <taxon>Petromyzontidae</taxon>
        <taxon>Petromyzon</taxon>
    </lineage>
</organism>
<dbReference type="InterPro" id="IPR048657">
    <property type="entry name" value="GREB1-like_cpSF2"/>
</dbReference>
<evidence type="ECO:0000313" key="15">
    <source>
        <dbReference type="RefSeq" id="XP_032810470.1"/>
    </source>
</evidence>
<dbReference type="KEGG" id="pmrn:116942541"/>
<gene>
    <name evidence="13 14 15" type="primary">GREB1L</name>
</gene>
<evidence type="ECO:0000259" key="7">
    <source>
        <dbReference type="Pfam" id="PF15782"/>
    </source>
</evidence>
<dbReference type="RefSeq" id="XP_032810468.1">
    <property type="nucleotide sequence ID" value="XM_032954577.1"/>
</dbReference>
<feature type="region of interest" description="Disordered" evidence="6">
    <location>
        <begin position="1859"/>
        <end position="1895"/>
    </location>
</feature>
<dbReference type="CTD" id="80000"/>
<evidence type="ECO:0000259" key="8">
    <source>
        <dbReference type="Pfam" id="PF20267"/>
    </source>
</evidence>
<dbReference type="PANTHER" id="PTHR15720:SF14">
    <property type="entry name" value="GREB1-LIKE PROTEIN"/>
    <property type="match status" value="1"/>
</dbReference>
<keyword evidence="3" id="KW-0812">Transmembrane</keyword>
<feature type="compositionally biased region" description="Gly residues" evidence="6">
    <location>
        <begin position="68"/>
        <end position="84"/>
    </location>
</feature>
<dbReference type="Pfam" id="PF15782">
    <property type="entry name" value="GREB1_N"/>
    <property type="match status" value="1"/>
</dbReference>
<comment type="subcellular location">
    <subcellularLocation>
        <location evidence="1">Membrane</location>
        <topology evidence="1">Single-pass membrane protein</topology>
    </subcellularLocation>
</comment>
<dbReference type="Pfam" id="PF20267">
    <property type="entry name" value="GREB1_C"/>
    <property type="match status" value="1"/>
</dbReference>
<dbReference type="InterPro" id="IPR049100">
    <property type="entry name" value="TAGT"/>
</dbReference>
<dbReference type="Pfam" id="PF20691">
    <property type="entry name" value="TAGT"/>
    <property type="match status" value="2"/>
</dbReference>
<feature type="domain" description="GREB1-like second" evidence="9">
    <location>
        <begin position="706"/>
        <end position="771"/>
    </location>
</feature>
<evidence type="ECO:0000313" key="14">
    <source>
        <dbReference type="RefSeq" id="XP_032810469.1"/>
    </source>
</evidence>
<feature type="region of interest" description="Disordered" evidence="6">
    <location>
        <begin position="1808"/>
        <end position="1830"/>
    </location>
</feature>
<dbReference type="Proteomes" id="UP001318040">
    <property type="component" value="Chromosome 15"/>
</dbReference>
<feature type="region of interest" description="Disordered" evidence="6">
    <location>
        <begin position="385"/>
        <end position="461"/>
    </location>
</feature>
<feature type="region of interest" description="Disordered" evidence="6">
    <location>
        <begin position="1241"/>
        <end position="1419"/>
    </location>
</feature>
<evidence type="ECO:0000259" key="11">
    <source>
        <dbReference type="Pfam" id="PF20692"/>
    </source>
</evidence>
<dbReference type="Pfam" id="PF20692">
    <property type="entry name" value="cpSF2-GREB1"/>
    <property type="match status" value="1"/>
</dbReference>
<evidence type="ECO:0000256" key="3">
    <source>
        <dbReference type="ARBA" id="ARBA00022692"/>
    </source>
</evidence>
<feature type="compositionally biased region" description="Gly residues" evidence="6">
    <location>
        <begin position="1884"/>
        <end position="1895"/>
    </location>
</feature>
<feature type="domain" description="GREB1-like C-terminal" evidence="8">
    <location>
        <begin position="2027"/>
        <end position="2189"/>
    </location>
</feature>
<dbReference type="InterPro" id="IPR028422">
    <property type="entry name" value="GREB1"/>
</dbReference>
<feature type="region of interest" description="Disordered" evidence="6">
    <location>
        <begin position="42"/>
        <end position="131"/>
    </location>
</feature>
<dbReference type="GO" id="GO:0016020">
    <property type="term" value="C:membrane"/>
    <property type="evidence" value="ECO:0007669"/>
    <property type="project" value="UniProtKB-SubCell"/>
</dbReference>
<dbReference type="InterPro" id="IPR046926">
    <property type="entry name" value="GREB1_N"/>
</dbReference>
<dbReference type="RefSeq" id="XP_032810469.1">
    <property type="nucleotide sequence ID" value="XM_032954578.1"/>
</dbReference>
<feature type="compositionally biased region" description="Low complexity" evidence="6">
    <location>
        <begin position="1399"/>
        <end position="1413"/>
    </location>
</feature>
<keyword evidence="5" id="KW-0472">Membrane</keyword>
<accession>A0AAJ7WUI4</accession>
<evidence type="ECO:0000313" key="12">
    <source>
        <dbReference type="Proteomes" id="UP001318040"/>
    </source>
</evidence>
<feature type="domain" description="GREB1-like circularly permuted SF2 helicase" evidence="11">
    <location>
        <begin position="829"/>
        <end position="1555"/>
    </location>
</feature>
<evidence type="ECO:0000256" key="5">
    <source>
        <dbReference type="ARBA" id="ARBA00023136"/>
    </source>
</evidence>
<evidence type="ECO:0000313" key="13">
    <source>
        <dbReference type="RefSeq" id="XP_032810468.1"/>
    </source>
</evidence>
<comment type="similarity">
    <text evidence="2">Belongs to the GREB1 family.</text>
</comment>
<feature type="domain" description="TET-Associated Glycosyltransferase" evidence="10">
    <location>
        <begin position="1899"/>
        <end position="2010"/>
    </location>
</feature>
<dbReference type="PANTHER" id="PTHR15720">
    <property type="entry name" value="GREB1-RELATED"/>
    <property type="match status" value="1"/>
</dbReference>
<feature type="domain" description="TET-Associated Glycosyltransferase" evidence="10">
    <location>
        <begin position="1720"/>
        <end position="1852"/>
    </location>
</feature>
<dbReference type="Pfam" id="PF20688">
    <property type="entry name" value="GREB1_2nd"/>
    <property type="match status" value="2"/>
</dbReference>
<proteinExistence type="inferred from homology"/>